<protein>
    <submittedName>
        <fullName evidence="3">Alpha/beta hydrolase</fullName>
    </submittedName>
</protein>
<dbReference type="Pfam" id="PF00561">
    <property type="entry name" value="Abhydrolase_1"/>
    <property type="match status" value="1"/>
</dbReference>
<accession>A0A6M0QTC8</accession>
<sequence length="268" mass="28434">MTGPLPPNRHWDRGGARPVLALHCSLAHAGAWSGLAAALHGVTLTALDFIGHGKARDWDGVEDYHLAATAEAIALAETLSQGQPIDLFGHSFGGTVALRIAATRPDLVRSLVLVEPVFFAAAKVANDPEWPAFVADHRAFGALVASGRRVEAARQFHAIWSDGTPFDSLPDRMQTYLAARIHLIPAPWPMVLEDGPGLLAPGRLEAIRVPVLLVEGNLSPPIVAAVNRALARRLPHAHCMTVPEAGHMLPISHPVQLGALVTAHLAAS</sequence>
<organism evidence="3 4">
    <name type="scientific">Tabrizicola oligotrophica</name>
    <dbReference type="NCBI Taxonomy" id="2710650"/>
    <lineage>
        <taxon>Bacteria</taxon>
        <taxon>Pseudomonadati</taxon>
        <taxon>Pseudomonadota</taxon>
        <taxon>Alphaproteobacteria</taxon>
        <taxon>Rhodobacterales</taxon>
        <taxon>Paracoccaceae</taxon>
        <taxon>Tabrizicola</taxon>
    </lineage>
</organism>
<dbReference type="AlphaFoldDB" id="A0A6M0QTC8"/>
<dbReference type="PANTHER" id="PTHR43798">
    <property type="entry name" value="MONOACYLGLYCEROL LIPASE"/>
    <property type="match status" value="1"/>
</dbReference>
<proteinExistence type="predicted"/>
<dbReference type="GO" id="GO:0016787">
    <property type="term" value="F:hydrolase activity"/>
    <property type="evidence" value="ECO:0007669"/>
    <property type="project" value="UniProtKB-KW"/>
</dbReference>
<name>A0A6M0QTC8_9RHOB</name>
<dbReference type="InterPro" id="IPR000073">
    <property type="entry name" value="AB_hydrolase_1"/>
</dbReference>
<feature type="domain" description="AB hydrolase-1" evidence="2">
    <location>
        <begin position="18"/>
        <end position="254"/>
    </location>
</feature>
<evidence type="ECO:0000313" key="4">
    <source>
        <dbReference type="Proteomes" id="UP000477782"/>
    </source>
</evidence>
<dbReference type="PRINTS" id="PR00111">
    <property type="entry name" value="ABHYDROLASE"/>
</dbReference>
<keyword evidence="1 3" id="KW-0378">Hydrolase</keyword>
<dbReference type="SUPFAM" id="SSF53474">
    <property type="entry name" value="alpha/beta-Hydrolases"/>
    <property type="match status" value="1"/>
</dbReference>
<dbReference type="Proteomes" id="UP000477782">
    <property type="component" value="Unassembled WGS sequence"/>
</dbReference>
<evidence type="ECO:0000256" key="1">
    <source>
        <dbReference type="ARBA" id="ARBA00022801"/>
    </source>
</evidence>
<comment type="caution">
    <text evidence="3">The sequence shown here is derived from an EMBL/GenBank/DDBJ whole genome shotgun (WGS) entry which is preliminary data.</text>
</comment>
<evidence type="ECO:0000313" key="3">
    <source>
        <dbReference type="EMBL" id="NEY90719.1"/>
    </source>
</evidence>
<dbReference type="Gene3D" id="3.40.50.1820">
    <property type="entry name" value="alpha/beta hydrolase"/>
    <property type="match status" value="1"/>
</dbReference>
<dbReference type="InterPro" id="IPR050266">
    <property type="entry name" value="AB_hydrolase_sf"/>
</dbReference>
<dbReference type="RefSeq" id="WP_164625455.1">
    <property type="nucleotide sequence ID" value="NZ_JAAIVJ010000005.1"/>
</dbReference>
<dbReference type="InterPro" id="IPR029058">
    <property type="entry name" value="AB_hydrolase_fold"/>
</dbReference>
<dbReference type="GO" id="GO:0016020">
    <property type="term" value="C:membrane"/>
    <property type="evidence" value="ECO:0007669"/>
    <property type="project" value="TreeGrafter"/>
</dbReference>
<reference evidence="3 4" key="1">
    <citation type="submission" date="2020-02" db="EMBL/GenBank/DDBJ databases">
        <authorList>
            <person name="Chen W.-M."/>
        </authorList>
    </citation>
    <scope>NUCLEOTIDE SEQUENCE [LARGE SCALE GENOMIC DNA]</scope>
    <source>
        <strain evidence="3 4">KMS-5</strain>
    </source>
</reference>
<evidence type="ECO:0000259" key="2">
    <source>
        <dbReference type="Pfam" id="PF00561"/>
    </source>
</evidence>
<dbReference type="PANTHER" id="PTHR43798:SF31">
    <property type="entry name" value="AB HYDROLASE SUPERFAMILY PROTEIN YCLE"/>
    <property type="match status" value="1"/>
</dbReference>
<gene>
    <name evidence="3" type="ORF">G4Z14_10465</name>
</gene>
<dbReference type="EMBL" id="JAAIVJ010000005">
    <property type="protein sequence ID" value="NEY90719.1"/>
    <property type="molecule type" value="Genomic_DNA"/>
</dbReference>
<keyword evidence="4" id="KW-1185">Reference proteome</keyword>